<evidence type="ECO:0000313" key="1">
    <source>
        <dbReference type="EMBL" id="KAJ9104478.1"/>
    </source>
</evidence>
<keyword evidence="2" id="KW-1185">Reference proteome</keyword>
<accession>A0ACC2VZC1</accession>
<comment type="caution">
    <text evidence="1">The sequence shown here is derived from an EMBL/GenBank/DDBJ whole genome shotgun (WGS) entry which is preliminary data.</text>
</comment>
<proteinExistence type="predicted"/>
<organism evidence="1 2">
    <name type="scientific">Naganishia friedmannii</name>
    <dbReference type="NCBI Taxonomy" id="89922"/>
    <lineage>
        <taxon>Eukaryota</taxon>
        <taxon>Fungi</taxon>
        <taxon>Dikarya</taxon>
        <taxon>Basidiomycota</taxon>
        <taxon>Agaricomycotina</taxon>
        <taxon>Tremellomycetes</taxon>
        <taxon>Filobasidiales</taxon>
        <taxon>Filobasidiaceae</taxon>
        <taxon>Naganishia</taxon>
    </lineage>
</organism>
<gene>
    <name evidence="1" type="ORF">QFC21_001974</name>
</gene>
<name>A0ACC2VZC1_9TREE</name>
<dbReference type="Proteomes" id="UP001227268">
    <property type="component" value="Unassembled WGS sequence"/>
</dbReference>
<reference evidence="1" key="1">
    <citation type="submission" date="2023-04" db="EMBL/GenBank/DDBJ databases">
        <title>Draft Genome sequencing of Naganishia species isolated from polar environments using Oxford Nanopore Technology.</title>
        <authorList>
            <person name="Leo P."/>
            <person name="Venkateswaran K."/>
        </authorList>
    </citation>
    <scope>NUCLEOTIDE SEQUENCE</scope>
    <source>
        <strain evidence="1">MNA-CCFEE 5423</strain>
    </source>
</reference>
<evidence type="ECO:0000313" key="2">
    <source>
        <dbReference type="Proteomes" id="UP001227268"/>
    </source>
</evidence>
<protein>
    <submittedName>
        <fullName evidence="1">Uncharacterized protein</fullName>
    </submittedName>
</protein>
<sequence length="391" mass="43631">MEANGFHTVRFHDEAAVRTEDAGLLGWFTGAVLKTAVSALHMLRYNAQDFGFHVLPASLAARVTTGEQGHHHFERGGRSVDVPAELPDGCGTLVLVNKRVAKDRAMVVIVRPPWLIGSAELKDFARAASNIFWELCQLDWRQGSPTYLETQEGQANLLQAQVFDDCYSNYCFFFCVTNLKHWVFGHFASRLSFNRILTLRDARSFDERPQAETTAARSLPPEHGQPEEIPASSRLQLIPASVRPRGSFLPAHDSGSALGTGHPYQQGYGYGNQYTDVQARHHTSLPSWNSSKVFAAPCTPSQGHPYANSSPSTRPSWYDMRFQQRHPTSGGDSSQYPPSNYSGAPPYLPYYHSTSSPPISPLGSTPTHATYFEDDRLRTRDSFGRRRRIDE</sequence>
<dbReference type="EMBL" id="JASBWT010000005">
    <property type="protein sequence ID" value="KAJ9104478.1"/>
    <property type="molecule type" value="Genomic_DNA"/>
</dbReference>